<evidence type="ECO:0000313" key="2">
    <source>
        <dbReference type="EnsemblPlants" id="cds.evm.model.02.1590"/>
    </source>
</evidence>
<sequence length="134" mass="15118">MAETVSSSSSSPPVVLAESKHHFGLQRFLFNPKCWKRLRCCFPICLGMPLTSDHDHGDQDEDHAKKSVRRRVGSKKSKKKKREENKNLSCVTINTNKYSSLQEREENIKVVIRYCKDTLSSTPSSSSSTTLSQG</sequence>
<feature type="compositionally biased region" description="Basic and acidic residues" evidence="1">
    <location>
        <begin position="52"/>
        <end position="65"/>
    </location>
</feature>
<name>A0A803NU79_CANSA</name>
<accession>A0A803NU79</accession>
<dbReference type="EMBL" id="UZAU01000207">
    <property type="status" value="NOT_ANNOTATED_CDS"/>
    <property type="molecule type" value="Genomic_DNA"/>
</dbReference>
<dbReference type="Proteomes" id="UP000596661">
    <property type="component" value="Chromosome 2"/>
</dbReference>
<protein>
    <submittedName>
        <fullName evidence="2">Uncharacterized protein</fullName>
    </submittedName>
</protein>
<proteinExistence type="predicted"/>
<reference evidence="2" key="2">
    <citation type="submission" date="2021-03" db="UniProtKB">
        <authorList>
            <consortium name="EnsemblPlants"/>
        </authorList>
    </citation>
    <scope>IDENTIFICATION</scope>
</reference>
<feature type="compositionally biased region" description="Basic residues" evidence="1">
    <location>
        <begin position="66"/>
        <end position="81"/>
    </location>
</feature>
<organism evidence="2 3">
    <name type="scientific">Cannabis sativa</name>
    <name type="common">Hemp</name>
    <name type="synonym">Marijuana</name>
    <dbReference type="NCBI Taxonomy" id="3483"/>
    <lineage>
        <taxon>Eukaryota</taxon>
        <taxon>Viridiplantae</taxon>
        <taxon>Streptophyta</taxon>
        <taxon>Embryophyta</taxon>
        <taxon>Tracheophyta</taxon>
        <taxon>Spermatophyta</taxon>
        <taxon>Magnoliopsida</taxon>
        <taxon>eudicotyledons</taxon>
        <taxon>Gunneridae</taxon>
        <taxon>Pentapetalae</taxon>
        <taxon>rosids</taxon>
        <taxon>fabids</taxon>
        <taxon>Rosales</taxon>
        <taxon>Cannabaceae</taxon>
        <taxon>Cannabis</taxon>
    </lineage>
</organism>
<evidence type="ECO:0000256" key="1">
    <source>
        <dbReference type="SAM" id="MobiDB-lite"/>
    </source>
</evidence>
<dbReference type="AlphaFoldDB" id="A0A803NU79"/>
<reference evidence="2" key="1">
    <citation type="submission" date="2018-11" db="EMBL/GenBank/DDBJ databases">
        <authorList>
            <person name="Grassa J C."/>
        </authorList>
    </citation>
    <scope>NUCLEOTIDE SEQUENCE [LARGE SCALE GENOMIC DNA]</scope>
</reference>
<evidence type="ECO:0000313" key="3">
    <source>
        <dbReference type="Proteomes" id="UP000596661"/>
    </source>
</evidence>
<dbReference type="Gramene" id="evm.model.02.1590">
    <property type="protein sequence ID" value="cds.evm.model.02.1590"/>
    <property type="gene ID" value="evm.TU.02.1590"/>
</dbReference>
<keyword evidence="3" id="KW-1185">Reference proteome</keyword>
<dbReference type="EnsemblPlants" id="evm.model.02.1590">
    <property type="protein sequence ID" value="cds.evm.model.02.1590"/>
    <property type="gene ID" value="evm.TU.02.1590"/>
</dbReference>
<feature type="region of interest" description="Disordered" evidence="1">
    <location>
        <begin position="52"/>
        <end position="87"/>
    </location>
</feature>